<sequence length="244" mass="28484">MQRIQHHEAPHEVLILTSIQKSVDEVLDNLDTPNEENDLESDIDVSDTSSSTEDHEEDGDGREHEQQQHRFRLEAFLVSWDDPIHEKCLEGRRLPDYVAHVYPARKLRRDDIGWIETGDAVVIKAVSWECIRAWRDFTSEDIVKEVKTLNYLSDELHGRLFEDTHVLTANTVMYNDSHLYVVMPNGGRDLCMFVQGLTRTRLTEDESRFYFRQILKYDMSPEVWEGHPLDGHAVDIWAGKFTLF</sequence>
<feature type="region of interest" description="Disordered" evidence="1">
    <location>
        <begin position="30"/>
        <end position="66"/>
    </location>
</feature>
<comment type="caution">
    <text evidence="2">The sequence shown here is derived from an EMBL/GenBank/DDBJ whole genome shotgun (WGS) entry which is preliminary data.</text>
</comment>
<evidence type="ECO:0000256" key="1">
    <source>
        <dbReference type="SAM" id="MobiDB-lite"/>
    </source>
</evidence>
<dbReference type="EMBL" id="JALLAZ020001352">
    <property type="protein sequence ID" value="KAL3776461.1"/>
    <property type="molecule type" value="Genomic_DNA"/>
</dbReference>
<organism evidence="2 3">
    <name type="scientific">Stephanodiscus triporus</name>
    <dbReference type="NCBI Taxonomy" id="2934178"/>
    <lineage>
        <taxon>Eukaryota</taxon>
        <taxon>Sar</taxon>
        <taxon>Stramenopiles</taxon>
        <taxon>Ochrophyta</taxon>
        <taxon>Bacillariophyta</taxon>
        <taxon>Coscinodiscophyceae</taxon>
        <taxon>Thalassiosirophycidae</taxon>
        <taxon>Stephanodiscales</taxon>
        <taxon>Stephanodiscaceae</taxon>
        <taxon>Stephanodiscus</taxon>
    </lineage>
</organism>
<dbReference type="SUPFAM" id="SSF56112">
    <property type="entry name" value="Protein kinase-like (PK-like)"/>
    <property type="match status" value="1"/>
</dbReference>
<protein>
    <submittedName>
        <fullName evidence="2">Uncharacterized protein</fullName>
    </submittedName>
</protein>
<gene>
    <name evidence="2" type="ORF">ACHAW5_006907</name>
</gene>
<evidence type="ECO:0000313" key="3">
    <source>
        <dbReference type="Proteomes" id="UP001530315"/>
    </source>
</evidence>
<accession>A0ABD3NKP3</accession>
<evidence type="ECO:0000313" key="2">
    <source>
        <dbReference type="EMBL" id="KAL3776461.1"/>
    </source>
</evidence>
<dbReference type="AlphaFoldDB" id="A0ABD3NKP3"/>
<reference evidence="2 3" key="1">
    <citation type="submission" date="2024-10" db="EMBL/GenBank/DDBJ databases">
        <title>Updated reference genomes for cyclostephanoid diatoms.</title>
        <authorList>
            <person name="Roberts W.R."/>
            <person name="Alverson A.J."/>
        </authorList>
    </citation>
    <scope>NUCLEOTIDE SEQUENCE [LARGE SCALE GENOMIC DNA]</scope>
    <source>
        <strain evidence="2 3">AJA276-08</strain>
    </source>
</reference>
<dbReference type="Proteomes" id="UP001530315">
    <property type="component" value="Unassembled WGS sequence"/>
</dbReference>
<name>A0ABD3NKP3_9STRA</name>
<dbReference type="InterPro" id="IPR011009">
    <property type="entry name" value="Kinase-like_dom_sf"/>
</dbReference>
<feature type="compositionally biased region" description="Acidic residues" evidence="1">
    <location>
        <begin position="30"/>
        <end position="45"/>
    </location>
</feature>
<keyword evidence="3" id="KW-1185">Reference proteome</keyword>
<proteinExistence type="predicted"/>